<evidence type="ECO:0000256" key="3">
    <source>
        <dbReference type="SAM" id="Phobius"/>
    </source>
</evidence>
<dbReference type="EMBL" id="JAHQIW010007349">
    <property type="protein sequence ID" value="KAJ1373814.1"/>
    <property type="molecule type" value="Genomic_DNA"/>
</dbReference>
<sequence>MLYRSLSPLTNTVIYYSVLSVFIFTGIIFCSVFMIITDILGEIDEFRGLVEKDLDQFKNYAESALEVMMETKHGQVRKSHLFYEFAVPVRRGDSYFKKSFKGTVIEYDDCDISLQSQCQECGIGPPGPPGDPGPPGEDGKPGKPGLPGPPARVDEASGKGSNINNVEPLYSPEPNTSPKPVEYAGYSDKCWKSGGGPGPPGSK</sequence>
<comment type="caution">
    <text evidence="4">The sequence shown here is derived from an EMBL/GenBank/DDBJ whole genome shotgun (WGS) entry which is preliminary data.</text>
</comment>
<keyword evidence="5" id="KW-1185">Reference proteome</keyword>
<proteinExistence type="predicted"/>
<evidence type="ECO:0000256" key="2">
    <source>
        <dbReference type="SAM" id="MobiDB-lite"/>
    </source>
</evidence>
<keyword evidence="3" id="KW-1133">Transmembrane helix</keyword>
<gene>
    <name evidence="4" type="ORF">KIN20_036329</name>
</gene>
<dbReference type="Proteomes" id="UP001196413">
    <property type="component" value="Unassembled WGS sequence"/>
</dbReference>
<keyword evidence="3" id="KW-0472">Membrane</keyword>
<keyword evidence="1" id="KW-0677">Repeat</keyword>
<organism evidence="4 5">
    <name type="scientific">Parelaphostrongylus tenuis</name>
    <name type="common">Meningeal worm</name>
    <dbReference type="NCBI Taxonomy" id="148309"/>
    <lineage>
        <taxon>Eukaryota</taxon>
        <taxon>Metazoa</taxon>
        <taxon>Ecdysozoa</taxon>
        <taxon>Nematoda</taxon>
        <taxon>Chromadorea</taxon>
        <taxon>Rhabditida</taxon>
        <taxon>Rhabditina</taxon>
        <taxon>Rhabditomorpha</taxon>
        <taxon>Strongyloidea</taxon>
        <taxon>Metastrongylidae</taxon>
        <taxon>Parelaphostrongylus</taxon>
    </lineage>
</organism>
<feature type="region of interest" description="Disordered" evidence="2">
    <location>
        <begin position="120"/>
        <end position="203"/>
    </location>
</feature>
<dbReference type="AlphaFoldDB" id="A0AAD5RFY4"/>
<evidence type="ECO:0000313" key="4">
    <source>
        <dbReference type="EMBL" id="KAJ1373814.1"/>
    </source>
</evidence>
<dbReference type="Gene3D" id="1.20.5.320">
    <property type="entry name" value="6-Phosphogluconate Dehydrogenase, domain 3"/>
    <property type="match status" value="1"/>
</dbReference>
<evidence type="ECO:0008006" key="6">
    <source>
        <dbReference type="Google" id="ProtNLM"/>
    </source>
</evidence>
<reference evidence="4" key="1">
    <citation type="submission" date="2021-06" db="EMBL/GenBank/DDBJ databases">
        <title>Parelaphostrongylus tenuis whole genome reference sequence.</title>
        <authorList>
            <person name="Garwood T.J."/>
            <person name="Larsen P.A."/>
            <person name="Fountain-Jones N.M."/>
            <person name="Garbe J.R."/>
            <person name="Macchietto M.G."/>
            <person name="Kania S.A."/>
            <person name="Gerhold R.W."/>
            <person name="Richards J.E."/>
            <person name="Wolf T.M."/>
        </authorList>
    </citation>
    <scope>NUCLEOTIDE SEQUENCE</scope>
    <source>
        <strain evidence="4">MNPRO001-30</strain>
        <tissue evidence="4">Meninges</tissue>
    </source>
</reference>
<evidence type="ECO:0000313" key="5">
    <source>
        <dbReference type="Proteomes" id="UP001196413"/>
    </source>
</evidence>
<feature type="compositionally biased region" description="Pro residues" evidence="2">
    <location>
        <begin position="125"/>
        <end position="135"/>
    </location>
</feature>
<protein>
    <recommendedName>
        <fullName evidence="6">Nematode cuticle collagen N-terminal domain-containing protein</fullName>
    </recommendedName>
</protein>
<feature type="transmembrane region" description="Helical" evidence="3">
    <location>
        <begin position="13"/>
        <end position="37"/>
    </location>
</feature>
<name>A0AAD5RFY4_PARTN</name>
<dbReference type="PANTHER" id="PTHR24637">
    <property type="entry name" value="COLLAGEN"/>
    <property type="match status" value="1"/>
</dbReference>
<dbReference type="PANTHER" id="PTHR24637:SF420">
    <property type="entry name" value="NEMATODE CUTICLE COLLAGEN N-TERMINAL DOMAIN-CONTAINING PROTEIN"/>
    <property type="match status" value="1"/>
</dbReference>
<keyword evidence="3" id="KW-0812">Transmembrane</keyword>
<evidence type="ECO:0000256" key="1">
    <source>
        <dbReference type="ARBA" id="ARBA00022737"/>
    </source>
</evidence>
<accession>A0AAD5RFY4</accession>